<evidence type="ECO:0000256" key="2">
    <source>
        <dbReference type="ARBA" id="ARBA00011881"/>
    </source>
</evidence>
<dbReference type="InterPro" id="IPR016160">
    <property type="entry name" value="Ald_DH_CS_CYS"/>
</dbReference>
<evidence type="ECO:0000256" key="3">
    <source>
        <dbReference type="ARBA" id="ARBA00023002"/>
    </source>
</evidence>
<accession>A0A3N6MEX4</accession>
<evidence type="ECO:0000256" key="1">
    <source>
        <dbReference type="ARBA" id="ARBA00009986"/>
    </source>
</evidence>
<dbReference type="FunFam" id="3.40.605.10:FF:000007">
    <property type="entry name" value="NAD/NADP-dependent betaine aldehyde dehydrogenase"/>
    <property type="match status" value="1"/>
</dbReference>
<dbReference type="InterPro" id="IPR016161">
    <property type="entry name" value="Ald_DH/histidinol_DH"/>
</dbReference>
<keyword evidence="3 5" id="KW-0560">Oxidoreductase</keyword>
<dbReference type="Proteomes" id="UP000281431">
    <property type="component" value="Unassembled WGS sequence"/>
</dbReference>
<evidence type="ECO:0000313" key="7">
    <source>
        <dbReference type="EMBL" id="RQH02554.1"/>
    </source>
</evidence>
<dbReference type="SUPFAM" id="SSF53720">
    <property type="entry name" value="ALDH-like"/>
    <property type="match status" value="1"/>
</dbReference>
<feature type="domain" description="Aldehyde dehydrogenase" evidence="6">
    <location>
        <begin position="26"/>
        <end position="486"/>
    </location>
</feature>
<dbReference type="InterPro" id="IPR016163">
    <property type="entry name" value="Ald_DH_C"/>
</dbReference>
<dbReference type="Gene3D" id="3.40.605.10">
    <property type="entry name" value="Aldehyde Dehydrogenase, Chain A, domain 1"/>
    <property type="match status" value="1"/>
</dbReference>
<dbReference type="AlphaFoldDB" id="A0A3N6MEX4"/>
<protein>
    <submittedName>
        <fullName evidence="7">Aldehyde dehydrogenase</fullName>
    </submittedName>
</protein>
<dbReference type="Pfam" id="PF00171">
    <property type="entry name" value="Aldedh"/>
    <property type="match status" value="1"/>
</dbReference>
<dbReference type="OrthoDB" id="6342at2157"/>
<dbReference type="EMBL" id="REFZ01000002">
    <property type="protein sequence ID" value="RQH02554.1"/>
    <property type="molecule type" value="Genomic_DNA"/>
</dbReference>
<dbReference type="InterPro" id="IPR029510">
    <property type="entry name" value="Ald_DH_CS_GLU"/>
</dbReference>
<dbReference type="InterPro" id="IPR016162">
    <property type="entry name" value="Ald_DH_N"/>
</dbReference>
<dbReference type="FunFam" id="3.40.309.10:FF:000012">
    <property type="entry name" value="Betaine aldehyde dehydrogenase"/>
    <property type="match status" value="1"/>
</dbReference>
<dbReference type="CDD" id="cd07114">
    <property type="entry name" value="ALDH_DhaS"/>
    <property type="match status" value="1"/>
</dbReference>
<comment type="caution">
    <text evidence="7">The sequence shown here is derived from an EMBL/GenBank/DDBJ whole genome shotgun (WGS) entry which is preliminary data.</text>
</comment>
<name>A0A3N6MEX4_NATCH</name>
<evidence type="ECO:0000256" key="4">
    <source>
        <dbReference type="PROSITE-ProRule" id="PRU10007"/>
    </source>
</evidence>
<reference evidence="7 8" key="1">
    <citation type="submission" date="2018-10" db="EMBL/GenBank/DDBJ databases">
        <title>Natrarchaeobius chitinivorans gen. nov., sp. nov., and Natrarchaeobius haloalkaliphilus sp. nov., alkaliphilic, chitin-utilizing haloarchaea from hypersaline alkaline lakes.</title>
        <authorList>
            <person name="Sorokin D.Y."/>
            <person name="Elcheninov A.G."/>
            <person name="Kostrikina N.A."/>
            <person name="Bale N.J."/>
            <person name="Sinninghe Damste J.S."/>
            <person name="Khijniak T.V."/>
            <person name="Kublanov I.V."/>
            <person name="Toshchakov S.V."/>
        </authorList>
    </citation>
    <scope>NUCLEOTIDE SEQUENCE [LARGE SCALE GENOMIC DNA]</scope>
    <source>
        <strain evidence="7 8">AArcht7</strain>
    </source>
</reference>
<dbReference type="GO" id="GO:0016620">
    <property type="term" value="F:oxidoreductase activity, acting on the aldehyde or oxo group of donors, NAD or NADP as acceptor"/>
    <property type="evidence" value="ECO:0007669"/>
    <property type="project" value="InterPro"/>
</dbReference>
<keyword evidence="8" id="KW-1185">Reference proteome</keyword>
<evidence type="ECO:0000313" key="8">
    <source>
        <dbReference type="Proteomes" id="UP000281431"/>
    </source>
</evidence>
<sequence>MSENQPSLETVTDYDLLIDGDHQASATDERIAVSFPYTGEEWATVPRGDHRDVDRAVEAARRAYENGWKETLPSTRRDILTGIADVLDEHYEELGRLETLQNGKLLREMEGQLESLGEWYRYNASLCDTLEGAVIPVENKDGGMFNYTQREPYGVVGAITPWNSPLLLLSLKLAPALAAGNAFVHKPSEHTPVSALRFGELVYEETDLPEGVYNVVTGDGEAGKAVTDHDGVDKLTFTGSTAVGRQIGKKAGERLIPASLELGGKSPNVVFPDANLENAVTGAIKGIFAATGQTCVAGSRVLVAEEIYDEFVDRFVSRAADIELGDPLDPETEMGPIAFPDQWEKVNEYVDIGTSEGATLAYGGEEPGDTAGDLFVQPTILTDVENDMRVAQEEIFGPVASVIAFADEDEAIRLANDTEYGLAAGVWTEDMRRAHRVADRIEAGTVCVNEYRLMSYRSPIGGYKDSGLGREQGKAGLEEYLQTKSVWMDLEGEVSDPFNMDT</sequence>
<proteinExistence type="inferred from homology"/>
<gene>
    <name evidence="7" type="ORF">EA472_04445</name>
</gene>
<comment type="similarity">
    <text evidence="1 5">Belongs to the aldehyde dehydrogenase family.</text>
</comment>
<dbReference type="PROSITE" id="PS00070">
    <property type="entry name" value="ALDEHYDE_DEHYDR_CYS"/>
    <property type="match status" value="1"/>
</dbReference>
<dbReference type="PROSITE" id="PS00687">
    <property type="entry name" value="ALDEHYDE_DEHYDR_GLU"/>
    <property type="match status" value="1"/>
</dbReference>
<evidence type="ECO:0000259" key="6">
    <source>
        <dbReference type="Pfam" id="PF00171"/>
    </source>
</evidence>
<dbReference type="PANTHER" id="PTHR11699">
    <property type="entry name" value="ALDEHYDE DEHYDROGENASE-RELATED"/>
    <property type="match status" value="1"/>
</dbReference>
<organism evidence="7 8">
    <name type="scientific">Natrarchaeobius chitinivorans</name>
    <dbReference type="NCBI Taxonomy" id="1679083"/>
    <lineage>
        <taxon>Archaea</taxon>
        <taxon>Methanobacteriati</taxon>
        <taxon>Methanobacteriota</taxon>
        <taxon>Stenosarchaea group</taxon>
        <taxon>Halobacteria</taxon>
        <taxon>Halobacteriales</taxon>
        <taxon>Natrialbaceae</taxon>
        <taxon>Natrarchaeobius</taxon>
    </lineage>
</organism>
<feature type="active site" evidence="4">
    <location>
        <position position="261"/>
    </location>
</feature>
<dbReference type="InterPro" id="IPR015590">
    <property type="entry name" value="Aldehyde_DH_dom"/>
</dbReference>
<dbReference type="Gene3D" id="3.40.309.10">
    <property type="entry name" value="Aldehyde Dehydrogenase, Chain A, domain 2"/>
    <property type="match status" value="1"/>
</dbReference>
<evidence type="ECO:0000256" key="5">
    <source>
        <dbReference type="RuleBase" id="RU003345"/>
    </source>
</evidence>
<comment type="subunit">
    <text evidence="2">Homotetramer.</text>
</comment>